<dbReference type="Proteomes" id="UP000644610">
    <property type="component" value="Unassembled WGS sequence"/>
</dbReference>
<feature type="domain" description="N-acetylmuramoyl-L-alanine amidase" evidence="3">
    <location>
        <begin position="61"/>
        <end position="209"/>
    </location>
</feature>
<evidence type="ECO:0000256" key="2">
    <source>
        <dbReference type="SAM" id="MobiDB-lite"/>
    </source>
</evidence>
<comment type="caution">
    <text evidence="5">The sequence shown here is derived from an EMBL/GenBank/DDBJ whole genome shotgun (WGS) entry which is preliminary data.</text>
</comment>
<reference evidence="5" key="1">
    <citation type="submission" date="2021-01" db="EMBL/GenBank/DDBJ databases">
        <title>Whole genome shotgun sequence of Planotetraspora silvatica NBRC 100141.</title>
        <authorList>
            <person name="Komaki H."/>
            <person name="Tamura T."/>
        </authorList>
    </citation>
    <scope>NUCLEOTIDE SEQUENCE</scope>
    <source>
        <strain evidence="5">NBRC 100141</strain>
    </source>
</reference>
<evidence type="ECO:0000313" key="5">
    <source>
        <dbReference type="EMBL" id="GII47970.1"/>
    </source>
</evidence>
<proteinExistence type="inferred from homology"/>
<dbReference type="InterPro" id="IPR002502">
    <property type="entry name" value="Amidase_domain"/>
</dbReference>
<evidence type="ECO:0000259" key="3">
    <source>
        <dbReference type="SMART" id="SM00644"/>
    </source>
</evidence>
<dbReference type="GO" id="GO:0008270">
    <property type="term" value="F:zinc ion binding"/>
    <property type="evidence" value="ECO:0007669"/>
    <property type="project" value="InterPro"/>
</dbReference>
<organism evidence="5 6">
    <name type="scientific">Planotetraspora silvatica</name>
    <dbReference type="NCBI Taxonomy" id="234614"/>
    <lineage>
        <taxon>Bacteria</taxon>
        <taxon>Bacillati</taxon>
        <taxon>Actinomycetota</taxon>
        <taxon>Actinomycetes</taxon>
        <taxon>Streptosporangiales</taxon>
        <taxon>Streptosporangiaceae</taxon>
        <taxon>Planotetraspora</taxon>
    </lineage>
</organism>
<dbReference type="SUPFAM" id="SSF55846">
    <property type="entry name" value="N-acetylmuramoyl-L-alanine amidase-like"/>
    <property type="match status" value="1"/>
</dbReference>
<dbReference type="AlphaFoldDB" id="A0A8J3V0Y8"/>
<name>A0A8J3V0Y8_9ACTN</name>
<dbReference type="InterPro" id="IPR015510">
    <property type="entry name" value="PGRP"/>
</dbReference>
<evidence type="ECO:0000259" key="4">
    <source>
        <dbReference type="SMART" id="SM00701"/>
    </source>
</evidence>
<dbReference type="PROSITE" id="PS51318">
    <property type="entry name" value="TAT"/>
    <property type="match status" value="1"/>
</dbReference>
<feature type="region of interest" description="Disordered" evidence="2">
    <location>
        <begin position="269"/>
        <end position="290"/>
    </location>
</feature>
<dbReference type="SMART" id="SM00701">
    <property type="entry name" value="PGRP"/>
    <property type="match status" value="1"/>
</dbReference>
<feature type="domain" description="Peptidoglycan recognition protein family" evidence="4">
    <location>
        <begin position="49"/>
        <end position="203"/>
    </location>
</feature>
<evidence type="ECO:0008006" key="7">
    <source>
        <dbReference type="Google" id="ProtNLM"/>
    </source>
</evidence>
<accession>A0A8J3V0Y8</accession>
<dbReference type="InterPro" id="IPR006619">
    <property type="entry name" value="PGRP_domain_met/bac"/>
</dbReference>
<dbReference type="GO" id="GO:0009253">
    <property type="term" value="P:peptidoglycan catabolic process"/>
    <property type="evidence" value="ECO:0007669"/>
    <property type="project" value="InterPro"/>
</dbReference>
<dbReference type="CDD" id="cd06583">
    <property type="entry name" value="PGRP"/>
    <property type="match status" value="1"/>
</dbReference>
<protein>
    <recommendedName>
        <fullName evidence="7">N-acetylmuramoyl-L-alanine amidase</fullName>
    </recommendedName>
</protein>
<dbReference type="PANTHER" id="PTHR11022">
    <property type="entry name" value="PEPTIDOGLYCAN RECOGNITION PROTEIN"/>
    <property type="match status" value="1"/>
</dbReference>
<dbReference type="RefSeq" id="WP_203976940.1">
    <property type="nucleotide sequence ID" value="NZ_BAAAKY010000040.1"/>
</dbReference>
<dbReference type="Gene3D" id="3.40.80.10">
    <property type="entry name" value="Peptidoglycan recognition protein-like"/>
    <property type="match status" value="1"/>
</dbReference>
<dbReference type="GO" id="GO:0008745">
    <property type="term" value="F:N-acetylmuramoyl-L-alanine amidase activity"/>
    <property type="evidence" value="ECO:0007669"/>
    <property type="project" value="InterPro"/>
</dbReference>
<dbReference type="InterPro" id="IPR006311">
    <property type="entry name" value="TAT_signal"/>
</dbReference>
<gene>
    <name evidence="5" type="ORF">Psi02_43940</name>
</gene>
<dbReference type="EMBL" id="BOOQ01000028">
    <property type="protein sequence ID" value="GII47970.1"/>
    <property type="molecule type" value="Genomic_DNA"/>
</dbReference>
<dbReference type="PANTHER" id="PTHR11022:SF41">
    <property type="entry name" value="PEPTIDOGLYCAN-RECOGNITION PROTEIN LC-RELATED"/>
    <property type="match status" value="1"/>
</dbReference>
<comment type="similarity">
    <text evidence="1">Belongs to the N-acetylmuramoyl-L-alanine amidase 2 family.</text>
</comment>
<dbReference type="Pfam" id="PF01510">
    <property type="entry name" value="Amidase_2"/>
    <property type="match status" value="1"/>
</dbReference>
<sequence length="290" mass="31600">MPAFSQVGARLRETPVTRRAFLLAGTGLAGGVLLGTSAQAFAGDPATRPRIYTRSEWHAAPPKTKAVILDRTPDRLVIHHTATANTSDQSLDAAFRLSRAIQRYHMHHNDWADIGEQFTVGRGGQIMEGRNRTLPAIQERKHVMGAQAADHNRHTLGIETEGTYMTDLPTESQLASLTSLLAWLCGVYRLDPLKAIIGHRDLNATSCPGDRLYAHLPQLREDVARKLGGSDRSDDARLALPDPAPQDPALLAVPGLLISGEAHLERPLRTYHHGPGVGPRDHPRKAGRPA</sequence>
<dbReference type="InterPro" id="IPR036505">
    <property type="entry name" value="Amidase/PGRP_sf"/>
</dbReference>
<keyword evidence="6" id="KW-1185">Reference proteome</keyword>
<evidence type="ECO:0000256" key="1">
    <source>
        <dbReference type="ARBA" id="ARBA00007553"/>
    </source>
</evidence>
<dbReference type="SMART" id="SM00644">
    <property type="entry name" value="Ami_2"/>
    <property type="match status" value="1"/>
</dbReference>
<evidence type="ECO:0000313" key="6">
    <source>
        <dbReference type="Proteomes" id="UP000644610"/>
    </source>
</evidence>